<feature type="compositionally biased region" description="Basic and acidic residues" evidence="1">
    <location>
        <begin position="471"/>
        <end position="483"/>
    </location>
</feature>
<accession>A0A2G8JM56</accession>
<feature type="region of interest" description="Disordered" evidence="1">
    <location>
        <begin position="429"/>
        <end position="483"/>
    </location>
</feature>
<protein>
    <submittedName>
        <fullName evidence="2">Putative poly</fullName>
    </submittedName>
</protein>
<name>A0A2G8JM56_STIJA</name>
<organism evidence="2 3">
    <name type="scientific">Stichopus japonicus</name>
    <name type="common">Sea cucumber</name>
    <dbReference type="NCBI Taxonomy" id="307972"/>
    <lineage>
        <taxon>Eukaryota</taxon>
        <taxon>Metazoa</taxon>
        <taxon>Echinodermata</taxon>
        <taxon>Eleutherozoa</taxon>
        <taxon>Echinozoa</taxon>
        <taxon>Holothuroidea</taxon>
        <taxon>Aspidochirotacea</taxon>
        <taxon>Aspidochirotida</taxon>
        <taxon>Stichopodidae</taxon>
        <taxon>Apostichopus</taxon>
    </lineage>
</organism>
<feature type="compositionally biased region" description="Basic and acidic residues" evidence="1">
    <location>
        <begin position="429"/>
        <end position="438"/>
    </location>
</feature>
<proteinExistence type="predicted"/>
<feature type="region of interest" description="Disordered" evidence="1">
    <location>
        <begin position="387"/>
        <end position="409"/>
    </location>
</feature>
<keyword evidence="3" id="KW-1185">Reference proteome</keyword>
<gene>
    <name evidence="2" type="ORF">BSL78_26296</name>
</gene>
<dbReference type="EMBL" id="MRZV01001602">
    <property type="protein sequence ID" value="PIK36871.1"/>
    <property type="molecule type" value="Genomic_DNA"/>
</dbReference>
<evidence type="ECO:0000313" key="2">
    <source>
        <dbReference type="EMBL" id="PIK36871.1"/>
    </source>
</evidence>
<dbReference type="AlphaFoldDB" id="A0A2G8JM56"/>
<feature type="compositionally biased region" description="Basic and acidic residues" evidence="1">
    <location>
        <begin position="387"/>
        <end position="401"/>
    </location>
</feature>
<evidence type="ECO:0000256" key="1">
    <source>
        <dbReference type="SAM" id="MobiDB-lite"/>
    </source>
</evidence>
<evidence type="ECO:0000313" key="3">
    <source>
        <dbReference type="Proteomes" id="UP000230750"/>
    </source>
</evidence>
<dbReference type="OrthoDB" id="413122at2759"/>
<comment type="caution">
    <text evidence="2">The sequence shown here is derived from an EMBL/GenBank/DDBJ whole genome shotgun (WGS) entry which is preliminary data.</text>
</comment>
<dbReference type="Proteomes" id="UP000230750">
    <property type="component" value="Unassembled WGS sequence"/>
</dbReference>
<sequence>MERWQQEYLYYAIVFPNPTRQEEGEKSSPCPIAELISTNQSEPTISNWLQLFRYREKSIYGFRNLTTPCLISSDRSLPLLVSSLKVFSGETMKQYLERSWRIVSGVASDEDLNGMVVHSGLCHFMKDGKEYCRKYYKKENSWFGMCLFRLLAEVRVLQDFRKLMYSICIVLRAEVYSPICQLHMKEILSTLRSRDSSEMNEIVVTDNEYEGEEINPLKQTQTSRCTEEDALVQESSNFKTLCHNIDNDAKEALSKEERTAGYDNSKPNYFKSSQLIERMLTYVLPTIPIWSQLILGDLTRHSTKYQKANYDTTRYFIRNPPTTQGYMEAYNKIFKMTTVANFRFRLDELLQRMFTAIEAQQRKFVLQYRVRKQKKVGKRATTLVEEKWSRTSKKTRDDMKKRSSKGAIGNCKTAAENILQTVTFEYDRERGRKTEDSTPSHLNKTNKRKSNTLIGTPRTSKTLKKANLNQNDKKSWKREIKKR</sequence>
<reference evidence="2 3" key="1">
    <citation type="journal article" date="2017" name="PLoS Biol.">
        <title>The sea cucumber genome provides insights into morphological evolution and visceral regeneration.</title>
        <authorList>
            <person name="Zhang X."/>
            <person name="Sun L."/>
            <person name="Yuan J."/>
            <person name="Sun Y."/>
            <person name="Gao Y."/>
            <person name="Zhang L."/>
            <person name="Li S."/>
            <person name="Dai H."/>
            <person name="Hamel J.F."/>
            <person name="Liu C."/>
            <person name="Yu Y."/>
            <person name="Liu S."/>
            <person name="Lin W."/>
            <person name="Guo K."/>
            <person name="Jin S."/>
            <person name="Xu P."/>
            <person name="Storey K.B."/>
            <person name="Huan P."/>
            <person name="Zhang T."/>
            <person name="Zhou Y."/>
            <person name="Zhang J."/>
            <person name="Lin C."/>
            <person name="Li X."/>
            <person name="Xing L."/>
            <person name="Huo D."/>
            <person name="Sun M."/>
            <person name="Wang L."/>
            <person name="Mercier A."/>
            <person name="Li F."/>
            <person name="Yang H."/>
            <person name="Xiang J."/>
        </authorList>
    </citation>
    <scope>NUCLEOTIDE SEQUENCE [LARGE SCALE GENOMIC DNA]</scope>
    <source>
        <strain evidence="2">Shaxun</strain>
        <tissue evidence="2">Muscle</tissue>
    </source>
</reference>
<dbReference type="STRING" id="307972.A0A2G8JM56"/>
<feature type="compositionally biased region" description="Polar residues" evidence="1">
    <location>
        <begin position="451"/>
        <end position="460"/>
    </location>
</feature>